<reference evidence="2 3" key="1">
    <citation type="journal article" date="2016" name="Sci. Rep.">
        <title>Penicillium arizonense, a new, genome sequenced fungal species, reveals a high chemical diversity in secreted metabolites.</title>
        <authorList>
            <person name="Grijseels S."/>
            <person name="Nielsen J.C."/>
            <person name="Randelovic M."/>
            <person name="Nielsen J."/>
            <person name="Nielsen K.F."/>
            <person name="Workman M."/>
            <person name="Frisvad J.C."/>
        </authorList>
    </citation>
    <scope>NUCLEOTIDE SEQUENCE [LARGE SCALE GENOMIC DNA]</scope>
    <source>
        <strain evidence="2 3">CBS 141311</strain>
    </source>
</reference>
<proteinExistence type="predicted"/>
<feature type="compositionally biased region" description="Acidic residues" evidence="1">
    <location>
        <begin position="258"/>
        <end position="267"/>
    </location>
</feature>
<name>A0A1F5L0G7_PENAI</name>
<evidence type="ECO:0000256" key="1">
    <source>
        <dbReference type="SAM" id="MobiDB-lite"/>
    </source>
</evidence>
<dbReference type="AlphaFoldDB" id="A0A1F5L0G7"/>
<accession>A0A1F5L0G7</accession>
<dbReference type="Proteomes" id="UP000177622">
    <property type="component" value="Unassembled WGS sequence"/>
</dbReference>
<sequence length="285" mass="33300">MDLLSLDEERQWATRNTRDALIGLDIEDFDNMPLEERFVFYTRYMLATGFLLITTDEGRYGEAIGLGMWESTAIFLCRSHMTRRDWLTREARVFYLSNNYFRIHGEMVPNFLQNCNDPFWDPDGGMDPKQYVQKLNILLSPQEALESHGAEPDLLSQIVSLLELCGEQLQVVVLELQGRSHEILNRLATWRRELEALDRKLEKGILIIEHDSRSKAKTAPQIMSIPWEEVEGKQRRVHEAVQEWWSHLCNSEQLDYDHESDEDEEQDQVSCRQSLVDDSFETVSS</sequence>
<keyword evidence="3" id="KW-1185">Reference proteome</keyword>
<dbReference type="EMBL" id="LXJU01000233">
    <property type="protein sequence ID" value="OGE46480.1"/>
    <property type="molecule type" value="Genomic_DNA"/>
</dbReference>
<dbReference type="RefSeq" id="XP_022481951.1">
    <property type="nucleotide sequence ID" value="XM_022638193.1"/>
</dbReference>
<evidence type="ECO:0000313" key="3">
    <source>
        <dbReference type="Proteomes" id="UP000177622"/>
    </source>
</evidence>
<comment type="caution">
    <text evidence="2">The sequence shown here is derived from an EMBL/GenBank/DDBJ whole genome shotgun (WGS) entry which is preliminary data.</text>
</comment>
<dbReference type="GeneID" id="34582927"/>
<gene>
    <name evidence="2" type="ORF">PENARI_c233G07133</name>
</gene>
<organism evidence="2 3">
    <name type="scientific">Penicillium arizonense</name>
    <dbReference type="NCBI Taxonomy" id="1835702"/>
    <lineage>
        <taxon>Eukaryota</taxon>
        <taxon>Fungi</taxon>
        <taxon>Dikarya</taxon>
        <taxon>Ascomycota</taxon>
        <taxon>Pezizomycotina</taxon>
        <taxon>Eurotiomycetes</taxon>
        <taxon>Eurotiomycetidae</taxon>
        <taxon>Eurotiales</taxon>
        <taxon>Aspergillaceae</taxon>
        <taxon>Penicillium</taxon>
    </lineage>
</organism>
<protein>
    <submittedName>
        <fullName evidence="2">Uncharacterized protein</fullName>
    </submittedName>
</protein>
<feature type="region of interest" description="Disordered" evidence="1">
    <location>
        <begin position="256"/>
        <end position="285"/>
    </location>
</feature>
<evidence type="ECO:0000313" key="2">
    <source>
        <dbReference type="EMBL" id="OGE46480.1"/>
    </source>
</evidence>